<dbReference type="Proteomes" id="UP000242525">
    <property type="component" value="Unassembled WGS sequence"/>
</dbReference>
<feature type="domain" description="Phospholipase/carboxylesterase/thioesterase" evidence="1">
    <location>
        <begin position="56"/>
        <end position="190"/>
    </location>
</feature>
<evidence type="ECO:0000313" key="3">
    <source>
        <dbReference type="Proteomes" id="UP000242525"/>
    </source>
</evidence>
<comment type="caution">
    <text evidence="2">The sequence shown here is derived from an EMBL/GenBank/DDBJ whole genome shotgun (WGS) entry which is preliminary data.</text>
</comment>
<organism evidence="2 3">
    <name type="scientific">Geotrichum candidum</name>
    <name type="common">Oospora lactis</name>
    <name type="synonym">Dipodascus geotrichum</name>
    <dbReference type="NCBI Taxonomy" id="1173061"/>
    <lineage>
        <taxon>Eukaryota</taxon>
        <taxon>Fungi</taxon>
        <taxon>Dikarya</taxon>
        <taxon>Ascomycota</taxon>
        <taxon>Saccharomycotina</taxon>
        <taxon>Dipodascomycetes</taxon>
        <taxon>Dipodascales</taxon>
        <taxon>Dipodascaceae</taxon>
        <taxon>Geotrichum</taxon>
    </lineage>
</organism>
<proteinExistence type="predicted"/>
<name>A0A0J9X5V3_GEOCN</name>
<dbReference type="SUPFAM" id="SSF53474">
    <property type="entry name" value="alpha/beta-Hydrolases"/>
    <property type="match status" value="1"/>
</dbReference>
<dbReference type="InterPro" id="IPR029058">
    <property type="entry name" value="AB_hydrolase_fold"/>
</dbReference>
<dbReference type="AlphaFoldDB" id="A0A0J9X5V3"/>
<gene>
    <name evidence="2" type="ORF">BN980_GECA02s06159g</name>
</gene>
<reference evidence="2" key="1">
    <citation type="submission" date="2014-03" db="EMBL/GenBank/DDBJ databases">
        <authorList>
            <person name="Casaregola S."/>
        </authorList>
    </citation>
    <scope>NUCLEOTIDE SEQUENCE [LARGE SCALE GENOMIC DNA]</scope>
    <source>
        <strain evidence="2">CLIB 918</strain>
    </source>
</reference>
<dbReference type="EMBL" id="CCBN010000002">
    <property type="protein sequence ID" value="CDO52122.1"/>
    <property type="molecule type" value="Genomic_DNA"/>
</dbReference>
<dbReference type="Gene3D" id="3.40.50.1820">
    <property type="entry name" value="alpha/beta hydrolase"/>
    <property type="match status" value="1"/>
</dbReference>
<evidence type="ECO:0000259" key="1">
    <source>
        <dbReference type="Pfam" id="PF02230"/>
    </source>
</evidence>
<dbReference type="GO" id="GO:0016787">
    <property type="term" value="F:hydrolase activity"/>
    <property type="evidence" value="ECO:0007669"/>
    <property type="project" value="InterPro"/>
</dbReference>
<dbReference type="InterPro" id="IPR003140">
    <property type="entry name" value="PLipase/COase/thioEstase"/>
</dbReference>
<sequence length="201" mass="20984">MAPINRSALIFIHDQAGSPGDWSAFQTQLRSSTDLFPVRYLTPDAPAGAYLDTRECFLQAGANVRQEIEAQRERGIPLQRIGVVAYGTAATLVLGLAAAGELPAVGAVYAVSAGPLPPFLVEALASATEPPQSSVGRLAQYHGADDSIVPLATAQETARVLTGAHVPGYELVVLDNARHSLSGVTIAKIIAELPSVFGVQS</sequence>
<evidence type="ECO:0000313" key="2">
    <source>
        <dbReference type="EMBL" id="CDO52122.1"/>
    </source>
</evidence>
<protein>
    <recommendedName>
        <fullName evidence="1">Phospholipase/carboxylesterase/thioesterase domain-containing protein</fullName>
    </recommendedName>
</protein>
<keyword evidence="3" id="KW-1185">Reference proteome</keyword>
<dbReference type="Pfam" id="PF02230">
    <property type="entry name" value="Abhydrolase_2"/>
    <property type="match status" value="1"/>
</dbReference>
<accession>A0A0J9X5V3</accession>
<dbReference type="OrthoDB" id="10396283at2759"/>